<sequence>MSLSLTYGRRGASPPALKNHQNVPRCEVKIIFTINHLAHHVF</sequence>
<gene>
    <name evidence="1" type="ORF">DAQ1742_03981</name>
</gene>
<dbReference type="KEGG" id="daq:DAQ1742_03981"/>
<accession>A0A375AF84</accession>
<dbReference type="EMBL" id="LT615367">
    <property type="protein sequence ID" value="SLM64758.1"/>
    <property type="molecule type" value="Genomic_DNA"/>
</dbReference>
<dbReference type="AlphaFoldDB" id="A0A375AF84"/>
<proteinExistence type="predicted"/>
<dbReference type="Proteomes" id="UP000294820">
    <property type="component" value="Chromosome 1"/>
</dbReference>
<protein>
    <submittedName>
        <fullName evidence="1">Uncharacterized protein</fullName>
    </submittedName>
</protein>
<name>A0A375AF84_9GAMM</name>
<evidence type="ECO:0000313" key="2">
    <source>
        <dbReference type="Proteomes" id="UP000294820"/>
    </source>
</evidence>
<evidence type="ECO:0000313" key="1">
    <source>
        <dbReference type="EMBL" id="SLM64758.1"/>
    </source>
</evidence>
<keyword evidence="2" id="KW-1185">Reference proteome</keyword>
<reference evidence="1 2" key="1">
    <citation type="submission" date="2016-09" db="EMBL/GenBank/DDBJ databases">
        <authorList>
            <person name="Reverchon S."/>
            <person name="Nasser W."/>
            <person name="Leonard S."/>
            <person name="Brochier C."/>
            <person name="Duprey A."/>
        </authorList>
    </citation>
    <scope>NUCLEOTIDE SEQUENCE [LARGE SCALE GENOMIC DNA]</scope>
    <source>
        <strain evidence="1 2">174/2</strain>
    </source>
</reference>
<organism evidence="1 2">
    <name type="scientific">Dickeya aquatica</name>
    <dbReference type="NCBI Taxonomy" id="1401087"/>
    <lineage>
        <taxon>Bacteria</taxon>
        <taxon>Pseudomonadati</taxon>
        <taxon>Pseudomonadota</taxon>
        <taxon>Gammaproteobacteria</taxon>
        <taxon>Enterobacterales</taxon>
        <taxon>Pectobacteriaceae</taxon>
        <taxon>Dickeya</taxon>
    </lineage>
</organism>